<evidence type="ECO:0000313" key="2">
    <source>
        <dbReference type="EMBL" id="AEW22599.1"/>
    </source>
</evidence>
<dbReference type="AlphaFoldDB" id="G8UN51"/>
<gene>
    <name evidence="2" type="ordered locus">BFO_1737</name>
</gene>
<feature type="region of interest" description="Disordered" evidence="1">
    <location>
        <begin position="1"/>
        <end position="20"/>
    </location>
</feature>
<dbReference type="Proteomes" id="UP000005436">
    <property type="component" value="Chromosome"/>
</dbReference>
<dbReference type="HOGENOM" id="CLU_3297747_0_0_10"/>
<evidence type="ECO:0000256" key="1">
    <source>
        <dbReference type="SAM" id="MobiDB-lite"/>
    </source>
</evidence>
<sequence>MSERRGRSDKPDTTQKKGEQMVRPYVAYRWLNADRTAFPL</sequence>
<proteinExistence type="predicted"/>
<dbReference type="PATRIC" id="fig|203275.8.peg.1573"/>
<evidence type="ECO:0000313" key="3">
    <source>
        <dbReference type="Proteomes" id="UP000005436"/>
    </source>
</evidence>
<keyword evidence="3" id="KW-1185">Reference proteome</keyword>
<accession>G8UN51</accession>
<organism evidence="2 3">
    <name type="scientific">Tannerella forsythia (strain ATCC 43037 / JCM 10827 / CCUG 21028 A / KCTC 5666 / FDC 338)</name>
    <name type="common">Bacteroides forsythus</name>
    <dbReference type="NCBI Taxonomy" id="203275"/>
    <lineage>
        <taxon>Bacteria</taxon>
        <taxon>Pseudomonadati</taxon>
        <taxon>Bacteroidota</taxon>
        <taxon>Bacteroidia</taxon>
        <taxon>Bacteroidales</taxon>
        <taxon>Tannerellaceae</taxon>
        <taxon>Tannerella</taxon>
    </lineage>
</organism>
<protein>
    <submittedName>
        <fullName evidence="2">Uncharacterized protein</fullName>
    </submittedName>
</protein>
<reference evidence="3" key="1">
    <citation type="submission" date="2011-12" db="EMBL/GenBank/DDBJ databases">
        <title>Complete sequence of Tannerella forsythia ATCC 43037.</title>
        <authorList>
            <person name="Dewhirst F."/>
            <person name="Tanner A."/>
            <person name="Izard J."/>
            <person name="Brinkac L."/>
            <person name="Durkin A.S."/>
            <person name="Hostetler J."/>
            <person name="Shetty J."/>
            <person name="Torralba M."/>
            <person name="Gill S."/>
            <person name="Nelson K."/>
        </authorList>
    </citation>
    <scope>NUCLEOTIDE SEQUENCE [LARGE SCALE GENOMIC DNA]</scope>
    <source>
        <strain evidence="3">ATCC 43037 / JCM 10827 / CCUG 33226 / KCTC 5666 / FDC 338</strain>
    </source>
</reference>
<dbReference type="EMBL" id="CP003191">
    <property type="protein sequence ID" value="AEW22599.1"/>
    <property type="molecule type" value="Genomic_DNA"/>
</dbReference>
<dbReference type="KEGG" id="tfo:BFO_1737"/>
<name>G8UN51_TANFA</name>